<keyword evidence="3" id="KW-1185">Reference proteome</keyword>
<dbReference type="InterPro" id="IPR000871">
    <property type="entry name" value="Beta-lactam_class-A"/>
</dbReference>
<accession>A0ABX8BIQ4</accession>
<feature type="domain" description="Beta-lactamase class A catalytic" evidence="1">
    <location>
        <begin position="151"/>
        <end position="289"/>
    </location>
</feature>
<dbReference type="Gene3D" id="3.40.710.10">
    <property type="entry name" value="DD-peptidase/beta-lactamase superfamily"/>
    <property type="match status" value="1"/>
</dbReference>
<dbReference type="PANTHER" id="PTHR35333:SF3">
    <property type="entry name" value="BETA-LACTAMASE-TYPE TRANSPEPTIDASE FOLD CONTAINING PROTEIN"/>
    <property type="match status" value="1"/>
</dbReference>
<organism evidence="2 3">
    <name type="scientific">Nocardiopsis changdeensis</name>
    <dbReference type="NCBI Taxonomy" id="2831969"/>
    <lineage>
        <taxon>Bacteria</taxon>
        <taxon>Bacillati</taxon>
        <taxon>Actinomycetota</taxon>
        <taxon>Actinomycetes</taxon>
        <taxon>Streptosporangiales</taxon>
        <taxon>Nocardiopsidaceae</taxon>
        <taxon>Nocardiopsis</taxon>
    </lineage>
</organism>
<protein>
    <submittedName>
        <fullName evidence="2">Serine hydrolase</fullName>
    </submittedName>
</protein>
<dbReference type="SUPFAM" id="SSF56601">
    <property type="entry name" value="beta-lactamase/transpeptidase-like"/>
    <property type="match status" value="1"/>
</dbReference>
<dbReference type="InterPro" id="IPR012338">
    <property type="entry name" value="Beta-lactam/transpept-like"/>
</dbReference>
<evidence type="ECO:0000259" key="1">
    <source>
        <dbReference type="Pfam" id="PF13354"/>
    </source>
</evidence>
<dbReference type="Proteomes" id="UP000676079">
    <property type="component" value="Chromosome"/>
</dbReference>
<dbReference type="RefSeq" id="WP_220562834.1">
    <property type="nucleotide sequence ID" value="NZ_CP074133.1"/>
</dbReference>
<proteinExistence type="predicted"/>
<dbReference type="InterPro" id="IPR045155">
    <property type="entry name" value="Beta-lactam_cat"/>
</dbReference>
<sequence>MPRRLPADLPPFPRGLSTLLVAALALLLAVSPSAPSGVLPEAAPALARAVPAGGVRPQALLPLVTAPATGGAVLTPERYEELDARVARTIADSGARAGIAVQDLRTGATFSHGAQEGFATASVAKLMITAMLVLHARDEGRELTAVERSQVEAMIRYSDNDVANGLYERIGYNPGFAEGAERLGFTGTEPHPNGVWGGTLTTPADQIRLLRALYTEEGPLTADECAHIRGLMETVAPEQAWGVSAAAGPGDVVGLKNGWTPRESDGGRWLVNSVGYVAGPDRQYLIAVMSEGSRDYTSGVALTEELVTAVTSALEDPPGGHPAGRPGR</sequence>
<gene>
    <name evidence="2" type="ORF">KGD84_24925</name>
</gene>
<dbReference type="GO" id="GO:0016787">
    <property type="term" value="F:hydrolase activity"/>
    <property type="evidence" value="ECO:0007669"/>
    <property type="project" value="UniProtKB-KW"/>
</dbReference>
<reference evidence="2 3" key="1">
    <citation type="submission" date="2021-05" db="EMBL/GenBank/DDBJ databases">
        <title>Direct Submission.</title>
        <authorList>
            <person name="Li K."/>
            <person name="Gao J."/>
        </authorList>
    </citation>
    <scope>NUCLEOTIDE SEQUENCE [LARGE SCALE GENOMIC DNA]</scope>
    <source>
        <strain evidence="2 3">Mg02</strain>
    </source>
</reference>
<dbReference type="EMBL" id="CP074133">
    <property type="protein sequence ID" value="QUX21610.1"/>
    <property type="molecule type" value="Genomic_DNA"/>
</dbReference>
<evidence type="ECO:0000313" key="3">
    <source>
        <dbReference type="Proteomes" id="UP000676079"/>
    </source>
</evidence>
<dbReference type="PANTHER" id="PTHR35333">
    <property type="entry name" value="BETA-LACTAMASE"/>
    <property type="match status" value="1"/>
</dbReference>
<dbReference type="Pfam" id="PF13354">
    <property type="entry name" value="Beta-lactamase2"/>
    <property type="match status" value="1"/>
</dbReference>
<evidence type="ECO:0000313" key="2">
    <source>
        <dbReference type="EMBL" id="QUX21610.1"/>
    </source>
</evidence>
<keyword evidence="2" id="KW-0378">Hydrolase</keyword>
<name>A0ABX8BIQ4_9ACTN</name>